<sequence length="184" mass="21152">MMQPRLNDKVSTRGTKWTDAETKLLVEIWKQGAATGAVLRDLVREANKNGSLKQDFRACEQKIVRLRDAGWDIPFIRRNRKIRHNMKEFIAVVESAHEYSSMNGSPKSISSPILDAKQLMWGGRNEILYYNGNQLQSISNRFEKENASVIPEKQFGLRREADSCSIRMNIAFLISNSTADEKWF</sequence>
<gene>
    <name evidence="1" type="ORF">HPHI1048_LOCUS8907</name>
</gene>
<dbReference type="EMBL" id="HBEO01013069">
    <property type="protein sequence ID" value="CAD8481262.1"/>
    <property type="molecule type" value="Transcribed_RNA"/>
</dbReference>
<organism evidence="1">
    <name type="scientific">Hanusia phi</name>
    <dbReference type="NCBI Taxonomy" id="3032"/>
    <lineage>
        <taxon>Eukaryota</taxon>
        <taxon>Cryptophyceae</taxon>
        <taxon>Pyrenomonadales</taxon>
        <taxon>Geminigeraceae</taxon>
        <taxon>Hanusia</taxon>
    </lineage>
</organism>
<proteinExistence type="predicted"/>
<accession>A0A7S0EEF3</accession>
<name>A0A7S0EEF3_9CRYP</name>
<evidence type="ECO:0008006" key="2">
    <source>
        <dbReference type="Google" id="ProtNLM"/>
    </source>
</evidence>
<reference evidence="1" key="1">
    <citation type="submission" date="2021-01" db="EMBL/GenBank/DDBJ databases">
        <authorList>
            <person name="Corre E."/>
            <person name="Pelletier E."/>
            <person name="Niang G."/>
            <person name="Scheremetjew M."/>
            <person name="Finn R."/>
            <person name="Kale V."/>
            <person name="Holt S."/>
            <person name="Cochrane G."/>
            <person name="Meng A."/>
            <person name="Brown T."/>
            <person name="Cohen L."/>
        </authorList>
    </citation>
    <scope>NUCLEOTIDE SEQUENCE</scope>
    <source>
        <strain evidence="1">CCMP325</strain>
    </source>
</reference>
<dbReference type="AlphaFoldDB" id="A0A7S0EEF3"/>
<protein>
    <recommendedName>
        <fullName evidence="2">Myb-like domain-containing protein</fullName>
    </recommendedName>
</protein>
<evidence type="ECO:0000313" key="1">
    <source>
        <dbReference type="EMBL" id="CAD8481262.1"/>
    </source>
</evidence>